<dbReference type="RefSeq" id="WP_265767307.1">
    <property type="nucleotide sequence ID" value="NZ_JAGGJA010000014.1"/>
</dbReference>
<dbReference type="PANTHER" id="PTHR34477">
    <property type="entry name" value="UPF0213 PROTEIN YHBQ"/>
    <property type="match status" value="1"/>
</dbReference>
<comment type="similarity">
    <text evidence="1">Belongs to the UPF0213 family.</text>
</comment>
<dbReference type="InterPro" id="IPR000305">
    <property type="entry name" value="GIY-YIG_endonuc"/>
</dbReference>
<evidence type="ECO:0000313" key="3">
    <source>
        <dbReference type="EMBL" id="MCW9708523.1"/>
    </source>
</evidence>
<evidence type="ECO:0000313" key="4">
    <source>
        <dbReference type="Proteomes" id="UP001207918"/>
    </source>
</evidence>
<comment type="caution">
    <text evidence="3">The sequence shown here is derived from an EMBL/GenBank/DDBJ whole genome shotgun (WGS) entry which is preliminary data.</text>
</comment>
<accession>A0ABT3PRN2</accession>
<gene>
    <name evidence="3" type="ORF">J6I44_16795</name>
</gene>
<keyword evidence="4" id="KW-1185">Reference proteome</keyword>
<protein>
    <submittedName>
        <fullName evidence="3">GIY-YIG nuclease family protein</fullName>
    </submittedName>
</protein>
<dbReference type="PANTHER" id="PTHR34477:SF1">
    <property type="entry name" value="UPF0213 PROTEIN YHBQ"/>
    <property type="match status" value="1"/>
</dbReference>
<dbReference type="PROSITE" id="PS50164">
    <property type="entry name" value="GIY_YIG"/>
    <property type="match status" value="1"/>
</dbReference>
<reference evidence="3 4" key="1">
    <citation type="submission" date="2021-03" db="EMBL/GenBank/DDBJ databases">
        <title>Aliifodinibius sp. nov., a new bacterium isolated from saline soil.</title>
        <authorList>
            <person name="Galisteo C."/>
            <person name="De La Haba R."/>
            <person name="Sanchez-Porro C."/>
            <person name="Ventosa A."/>
        </authorList>
    </citation>
    <scope>NUCLEOTIDE SEQUENCE [LARGE SCALE GENOMIC DNA]</scope>
    <source>
        <strain evidence="3 4">1BSP15-2V2</strain>
    </source>
</reference>
<feature type="domain" description="GIY-YIG" evidence="2">
    <location>
        <begin position="1"/>
        <end position="75"/>
    </location>
</feature>
<evidence type="ECO:0000256" key="1">
    <source>
        <dbReference type="ARBA" id="ARBA00007435"/>
    </source>
</evidence>
<organism evidence="3 4">
    <name type="scientific">Fodinibius salsisoli</name>
    <dbReference type="NCBI Taxonomy" id="2820877"/>
    <lineage>
        <taxon>Bacteria</taxon>
        <taxon>Pseudomonadati</taxon>
        <taxon>Balneolota</taxon>
        <taxon>Balneolia</taxon>
        <taxon>Balneolales</taxon>
        <taxon>Balneolaceae</taxon>
        <taxon>Fodinibius</taxon>
    </lineage>
</organism>
<dbReference type="Pfam" id="PF01541">
    <property type="entry name" value="GIY-YIG"/>
    <property type="match status" value="1"/>
</dbReference>
<sequence>MWYVYILKSKDYDWRYIGYSENLKKRFRDHNKGKVQSTKHYKPFELEAYVAVNSKQKAKSLESYFKTGSGKAILMKRILQSD</sequence>
<dbReference type="Proteomes" id="UP001207918">
    <property type="component" value="Unassembled WGS sequence"/>
</dbReference>
<proteinExistence type="inferred from homology"/>
<name>A0ABT3PRN2_9BACT</name>
<dbReference type="EMBL" id="JAGGJA010000014">
    <property type="protein sequence ID" value="MCW9708523.1"/>
    <property type="molecule type" value="Genomic_DNA"/>
</dbReference>
<evidence type="ECO:0000259" key="2">
    <source>
        <dbReference type="PROSITE" id="PS50164"/>
    </source>
</evidence>
<dbReference type="Gene3D" id="3.40.1440.10">
    <property type="entry name" value="GIY-YIG endonuclease"/>
    <property type="match status" value="1"/>
</dbReference>
<dbReference type="InterPro" id="IPR050190">
    <property type="entry name" value="UPF0213_domain"/>
</dbReference>
<dbReference type="SUPFAM" id="SSF82771">
    <property type="entry name" value="GIY-YIG endonuclease"/>
    <property type="match status" value="1"/>
</dbReference>
<dbReference type="InterPro" id="IPR035901">
    <property type="entry name" value="GIY-YIG_endonuc_sf"/>
</dbReference>